<evidence type="ECO:0000256" key="2">
    <source>
        <dbReference type="ARBA" id="ARBA00005236"/>
    </source>
</evidence>
<dbReference type="Proteomes" id="UP001229955">
    <property type="component" value="Chromosome"/>
</dbReference>
<evidence type="ECO:0000259" key="8">
    <source>
        <dbReference type="Pfam" id="PF02687"/>
    </source>
</evidence>
<dbReference type="InterPro" id="IPR051447">
    <property type="entry name" value="Lipoprotein-release_system"/>
</dbReference>
<keyword evidence="5 7" id="KW-1133">Transmembrane helix</keyword>
<dbReference type="EMBL" id="CP130613">
    <property type="protein sequence ID" value="WKW15044.1"/>
    <property type="molecule type" value="Genomic_DNA"/>
</dbReference>
<evidence type="ECO:0000256" key="1">
    <source>
        <dbReference type="ARBA" id="ARBA00004651"/>
    </source>
</evidence>
<sequence length="430" mass="46030">MATSRLELSIAWRYLRSRRGSRLLSFISVIAVAGVAVGVSALIVIMGVMNGLQTDLREKILVGSPDIRVLTYGEALRLERWPEAQEKVRGVANVVDVAPFVITQALATAGKGHIEAVTIGGLLPGDSGSTQVTTIRDHAAPGAFLFKTTDGRDNGVVLGRLLADRLGAYPGMRITVYTAGNNDAESAGAVIGVGPLAGLSAGMLPRVQQFEVTGTFETLMYEYDNNYAYVALPYAQRLAGLDSAVTGLEVKTTGRWVAPEVAGTIVELLGWPYRAEDWQQQNSSLFRALKLEKLGMSVILALIIMVAAFNIVSTLTMVVRDKTREIGILKAMGMRADAIRRIFLLQGAFIGAAGTGMGLVLGLGTGLALERWKLIALDPSVYFIDHLPVRLELFDVTLIVLLSVGVAVLATLHPAATAAKLYPIEAIRSE</sequence>
<keyword evidence="12" id="KW-1185">Reference proteome</keyword>
<comment type="subcellular location">
    <subcellularLocation>
        <location evidence="1">Cell membrane</location>
        <topology evidence="1">Multi-pass membrane protein</topology>
    </subcellularLocation>
</comment>
<dbReference type="Pfam" id="PF12704">
    <property type="entry name" value="MacB_PCD"/>
    <property type="match status" value="1"/>
</dbReference>
<feature type="domain" description="MacB-like periplasmic core" evidence="9">
    <location>
        <begin position="28"/>
        <end position="255"/>
    </location>
</feature>
<gene>
    <name evidence="10" type="ORF">Strain138_001415</name>
    <name evidence="11" type="ORF">Strain318_001415</name>
</gene>
<dbReference type="AlphaFoldDB" id="A0AA49Q5E2"/>
<keyword evidence="3" id="KW-1003">Cell membrane</keyword>
<accession>A0AA49Q5E2</accession>
<organism evidence="10">
    <name type="scientific">Pseudogemmatithrix spongiicola</name>
    <dbReference type="NCBI Taxonomy" id="3062599"/>
    <lineage>
        <taxon>Bacteria</taxon>
        <taxon>Pseudomonadati</taxon>
        <taxon>Gemmatimonadota</taxon>
        <taxon>Gemmatimonadia</taxon>
        <taxon>Gemmatimonadales</taxon>
        <taxon>Gemmatimonadaceae</taxon>
        <taxon>Pseudogemmatithrix</taxon>
    </lineage>
</organism>
<dbReference type="GO" id="GO:0098797">
    <property type="term" value="C:plasma membrane protein complex"/>
    <property type="evidence" value="ECO:0007669"/>
    <property type="project" value="TreeGrafter"/>
</dbReference>
<feature type="transmembrane region" description="Helical" evidence="7">
    <location>
        <begin position="294"/>
        <end position="319"/>
    </location>
</feature>
<dbReference type="InterPro" id="IPR025857">
    <property type="entry name" value="MacB_PCD"/>
</dbReference>
<proteinExistence type="inferred from homology"/>
<dbReference type="PANTHER" id="PTHR30489:SF0">
    <property type="entry name" value="LIPOPROTEIN-RELEASING SYSTEM TRANSMEMBRANE PROTEIN LOLE"/>
    <property type="match status" value="1"/>
</dbReference>
<dbReference type="Pfam" id="PF02687">
    <property type="entry name" value="FtsX"/>
    <property type="match status" value="1"/>
</dbReference>
<evidence type="ECO:0000256" key="4">
    <source>
        <dbReference type="ARBA" id="ARBA00022692"/>
    </source>
</evidence>
<reference evidence="10" key="1">
    <citation type="submission" date="2023-07" db="EMBL/GenBank/DDBJ databases">
        <authorList>
            <person name="Haufschild T."/>
            <person name="Kallscheuer N."/>
            <person name="Hammer J."/>
            <person name="Kohn T."/>
            <person name="Kabuu M."/>
            <person name="Jogler M."/>
            <person name="Wohfarth N."/>
            <person name="Heuer A."/>
            <person name="Rohde M."/>
            <person name="van Teeseling M.C.F."/>
            <person name="Jogler C."/>
        </authorList>
    </citation>
    <scope>NUCLEOTIDE SEQUENCE</scope>
    <source>
        <strain evidence="10">Strain 138</strain>
        <strain evidence="11">Strain 318</strain>
    </source>
</reference>
<evidence type="ECO:0000256" key="5">
    <source>
        <dbReference type="ARBA" id="ARBA00022989"/>
    </source>
</evidence>
<evidence type="ECO:0000256" key="6">
    <source>
        <dbReference type="ARBA" id="ARBA00023136"/>
    </source>
</evidence>
<name>A0AA49Q5E2_9BACT</name>
<evidence type="ECO:0000259" key="9">
    <source>
        <dbReference type="Pfam" id="PF12704"/>
    </source>
</evidence>
<feature type="domain" description="ABC3 transporter permease C-terminal" evidence="8">
    <location>
        <begin position="298"/>
        <end position="423"/>
    </location>
</feature>
<dbReference type="InterPro" id="IPR003838">
    <property type="entry name" value="ABC3_permease_C"/>
</dbReference>
<dbReference type="PANTHER" id="PTHR30489">
    <property type="entry name" value="LIPOPROTEIN-RELEASING SYSTEM TRANSMEMBRANE PROTEIN LOLE"/>
    <property type="match status" value="1"/>
</dbReference>
<feature type="transmembrane region" description="Helical" evidence="7">
    <location>
        <begin position="342"/>
        <end position="369"/>
    </location>
</feature>
<feature type="transmembrane region" description="Helical" evidence="7">
    <location>
        <begin position="389"/>
        <end position="412"/>
    </location>
</feature>
<dbReference type="GO" id="GO:0044874">
    <property type="term" value="P:lipoprotein localization to outer membrane"/>
    <property type="evidence" value="ECO:0007669"/>
    <property type="project" value="TreeGrafter"/>
</dbReference>
<accession>A0AA49Q7T0</accession>
<evidence type="ECO:0000313" key="11">
    <source>
        <dbReference type="EMBL" id="WKW15044.1"/>
    </source>
</evidence>
<protein>
    <submittedName>
        <fullName evidence="10">ABC transporter permease</fullName>
    </submittedName>
</protein>
<feature type="transmembrane region" description="Helical" evidence="7">
    <location>
        <begin position="23"/>
        <end position="49"/>
    </location>
</feature>
<keyword evidence="6 7" id="KW-0472">Membrane</keyword>
<comment type="similarity">
    <text evidence="2">Belongs to the ABC-4 integral membrane protein family. LolC/E subfamily.</text>
</comment>
<keyword evidence="4 7" id="KW-0812">Transmembrane</keyword>
<evidence type="ECO:0000256" key="7">
    <source>
        <dbReference type="SAM" id="Phobius"/>
    </source>
</evidence>
<dbReference type="EMBL" id="CP130612">
    <property type="protein sequence ID" value="WKW12135.1"/>
    <property type="molecule type" value="Genomic_DNA"/>
</dbReference>
<evidence type="ECO:0000313" key="10">
    <source>
        <dbReference type="EMBL" id="WKW12135.1"/>
    </source>
</evidence>
<dbReference type="RefSeq" id="WP_367887808.1">
    <property type="nucleotide sequence ID" value="NZ_CP130612.1"/>
</dbReference>
<dbReference type="KEGG" id="pspc:Strain318_001415"/>
<evidence type="ECO:0000256" key="3">
    <source>
        <dbReference type="ARBA" id="ARBA00022475"/>
    </source>
</evidence>
<evidence type="ECO:0000313" key="12">
    <source>
        <dbReference type="Proteomes" id="UP001229955"/>
    </source>
</evidence>